<keyword evidence="1" id="KW-0479">Metal-binding</keyword>
<keyword evidence="2 4" id="KW-0378">Hydrolase</keyword>
<sequence>MSCPLSLKTNLHRLARHLDCSVRTHVRTVRLCSDKRESQERSVSKKACSDSGKGRPLPRFWIYEAQGDRPRMEDTHVAQLSFHKDKHVFGVFDGHAGDCAAKLLSTEIVGILRDQIMQRSGPQDSALGASLTSSFLEAEKRALAQPWDDGSSAILAVIDGDRLFVANAGDCRAIICGEGEPMPMSTDHDPTVPEERKRIEANDEEIESYEINGRSINRIRELAMSRCIGDKSLKQYHDYDTDTWIPIDDCIIPDPEIKELLLTKQHKYLVIASDGLWATVTNEAVARRLDTLTEEEDPAEELQKLIDRREDNITIVVVDLRVHA</sequence>
<organism evidence="6">
    <name type="scientific">Guillardia theta (strain CCMP2712)</name>
    <name type="common">Cryptophyte</name>
    <dbReference type="NCBI Taxonomy" id="905079"/>
    <lineage>
        <taxon>Eukaryota</taxon>
        <taxon>Cryptophyceae</taxon>
        <taxon>Pyrenomonadales</taxon>
        <taxon>Geminigeraceae</taxon>
        <taxon>Guillardia</taxon>
    </lineage>
</organism>
<dbReference type="AlphaFoldDB" id="L1JJQ2"/>
<dbReference type="SMART" id="SM00332">
    <property type="entry name" value="PP2Cc"/>
    <property type="match status" value="1"/>
</dbReference>
<protein>
    <recommendedName>
        <fullName evidence="5">PPM-type phosphatase domain-containing protein</fullName>
    </recommendedName>
</protein>
<dbReference type="Pfam" id="PF00481">
    <property type="entry name" value="PP2C"/>
    <property type="match status" value="1"/>
</dbReference>
<keyword evidence="3 4" id="KW-0904">Protein phosphatase</keyword>
<dbReference type="PROSITE" id="PS51746">
    <property type="entry name" value="PPM_2"/>
    <property type="match status" value="1"/>
</dbReference>
<dbReference type="PROSITE" id="PS01032">
    <property type="entry name" value="PPM_1"/>
    <property type="match status" value="1"/>
</dbReference>
<dbReference type="Proteomes" id="UP000011087">
    <property type="component" value="Unassembled WGS sequence"/>
</dbReference>
<dbReference type="CDD" id="cd00143">
    <property type="entry name" value="PP2Cc"/>
    <property type="match status" value="1"/>
</dbReference>
<dbReference type="GeneID" id="17305579"/>
<dbReference type="PaxDb" id="55529-EKX48731"/>
<evidence type="ECO:0000313" key="8">
    <source>
        <dbReference type="Proteomes" id="UP000011087"/>
    </source>
</evidence>
<dbReference type="PANTHER" id="PTHR47992">
    <property type="entry name" value="PROTEIN PHOSPHATASE"/>
    <property type="match status" value="1"/>
</dbReference>
<reference evidence="6 8" key="1">
    <citation type="journal article" date="2012" name="Nature">
        <title>Algal genomes reveal evolutionary mosaicism and the fate of nucleomorphs.</title>
        <authorList>
            <consortium name="DOE Joint Genome Institute"/>
            <person name="Curtis B.A."/>
            <person name="Tanifuji G."/>
            <person name="Burki F."/>
            <person name="Gruber A."/>
            <person name="Irimia M."/>
            <person name="Maruyama S."/>
            <person name="Arias M.C."/>
            <person name="Ball S.G."/>
            <person name="Gile G.H."/>
            <person name="Hirakawa Y."/>
            <person name="Hopkins J.F."/>
            <person name="Kuo A."/>
            <person name="Rensing S.A."/>
            <person name="Schmutz J."/>
            <person name="Symeonidi A."/>
            <person name="Elias M."/>
            <person name="Eveleigh R.J."/>
            <person name="Herman E.K."/>
            <person name="Klute M.J."/>
            <person name="Nakayama T."/>
            <person name="Obornik M."/>
            <person name="Reyes-Prieto A."/>
            <person name="Armbrust E.V."/>
            <person name="Aves S.J."/>
            <person name="Beiko R.G."/>
            <person name="Coutinho P."/>
            <person name="Dacks J.B."/>
            <person name="Durnford D.G."/>
            <person name="Fast N.M."/>
            <person name="Green B.R."/>
            <person name="Grisdale C.J."/>
            <person name="Hempel F."/>
            <person name="Henrissat B."/>
            <person name="Hoppner M.P."/>
            <person name="Ishida K."/>
            <person name="Kim E."/>
            <person name="Koreny L."/>
            <person name="Kroth P.G."/>
            <person name="Liu Y."/>
            <person name="Malik S.B."/>
            <person name="Maier U.G."/>
            <person name="McRose D."/>
            <person name="Mock T."/>
            <person name="Neilson J.A."/>
            <person name="Onodera N.T."/>
            <person name="Poole A.M."/>
            <person name="Pritham E.J."/>
            <person name="Richards T.A."/>
            <person name="Rocap G."/>
            <person name="Roy S.W."/>
            <person name="Sarai C."/>
            <person name="Schaack S."/>
            <person name="Shirato S."/>
            <person name="Slamovits C.H."/>
            <person name="Spencer D.F."/>
            <person name="Suzuki S."/>
            <person name="Worden A.Z."/>
            <person name="Zauner S."/>
            <person name="Barry K."/>
            <person name="Bell C."/>
            <person name="Bharti A.K."/>
            <person name="Crow J.A."/>
            <person name="Grimwood J."/>
            <person name="Kramer R."/>
            <person name="Lindquist E."/>
            <person name="Lucas S."/>
            <person name="Salamov A."/>
            <person name="McFadden G.I."/>
            <person name="Lane C.E."/>
            <person name="Keeling P.J."/>
            <person name="Gray M.W."/>
            <person name="Grigoriev I.V."/>
            <person name="Archibald J.M."/>
        </authorList>
    </citation>
    <scope>NUCLEOTIDE SEQUENCE</scope>
    <source>
        <strain evidence="6 8">CCMP2712</strain>
    </source>
</reference>
<evidence type="ECO:0000256" key="4">
    <source>
        <dbReference type="RuleBase" id="RU003465"/>
    </source>
</evidence>
<evidence type="ECO:0000313" key="7">
    <source>
        <dbReference type="EnsemblProtists" id="EKX48731"/>
    </source>
</evidence>
<dbReference type="OMA" id="SHEGMIK"/>
<comment type="similarity">
    <text evidence="4">Belongs to the PP2C family.</text>
</comment>
<dbReference type="SUPFAM" id="SSF81606">
    <property type="entry name" value="PP2C-like"/>
    <property type="match status" value="1"/>
</dbReference>
<dbReference type="OrthoDB" id="659at2759"/>
<dbReference type="InterPro" id="IPR036457">
    <property type="entry name" value="PPM-type-like_dom_sf"/>
</dbReference>
<evidence type="ECO:0000259" key="5">
    <source>
        <dbReference type="PROSITE" id="PS51746"/>
    </source>
</evidence>
<dbReference type="InterPro" id="IPR015655">
    <property type="entry name" value="PP2C"/>
</dbReference>
<evidence type="ECO:0000256" key="3">
    <source>
        <dbReference type="ARBA" id="ARBA00022912"/>
    </source>
</evidence>
<reference evidence="8" key="2">
    <citation type="submission" date="2012-11" db="EMBL/GenBank/DDBJ databases">
        <authorList>
            <person name="Kuo A."/>
            <person name="Curtis B.A."/>
            <person name="Tanifuji G."/>
            <person name="Burki F."/>
            <person name="Gruber A."/>
            <person name="Irimia M."/>
            <person name="Maruyama S."/>
            <person name="Arias M.C."/>
            <person name="Ball S.G."/>
            <person name="Gile G.H."/>
            <person name="Hirakawa Y."/>
            <person name="Hopkins J.F."/>
            <person name="Rensing S.A."/>
            <person name="Schmutz J."/>
            <person name="Symeonidi A."/>
            <person name="Elias M."/>
            <person name="Eveleigh R.J."/>
            <person name="Herman E.K."/>
            <person name="Klute M.J."/>
            <person name="Nakayama T."/>
            <person name="Obornik M."/>
            <person name="Reyes-Prieto A."/>
            <person name="Armbrust E.V."/>
            <person name="Aves S.J."/>
            <person name="Beiko R.G."/>
            <person name="Coutinho P."/>
            <person name="Dacks J.B."/>
            <person name="Durnford D.G."/>
            <person name="Fast N.M."/>
            <person name="Green B.R."/>
            <person name="Grisdale C."/>
            <person name="Hempe F."/>
            <person name="Henrissat B."/>
            <person name="Hoppner M.P."/>
            <person name="Ishida K.-I."/>
            <person name="Kim E."/>
            <person name="Koreny L."/>
            <person name="Kroth P.G."/>
            <person name="Liu Y."/>
            <person name="Malik S.-B."/>
            <person name="Maier U.G."/>
            <person name="McRose D."/>
            <person name="Mock T."/>
            <person name="Neilson J.A."/>
            <person name="Onodera N.T."/>
            <person name="Poole A.M."/>
            <person name="Pritham E.J."/>
            <person name="Richards T.A."/>
            <person name="Rocap G."/>
            <person name="Roy S.W."/>
            <person name="Sarai C."/>
            <person name="Schaack S."/>
            <person name="Shirato S."/>
            <person name="Slamovits C.H."/>
            <person name="Spencer D.F."/>
            <person name="Suzuki S."/>
            <person name="Worden A.Z."/>
            <person name="Zauner S."/>
            <person name="Barry K."/>
            <person name="Bell C."/>
            <person name="Bharti A.K."/>
            <person name="Crow J.A."/>
            <person name="Grimwood J."/>
            <person name="Kramer R."/>
            <person name="Lindquist E."/>
            <person name="Lucas S."/>
            <person name="Salamov A."/>
            <person name="McFadden G.I."/>
            <person name="Lane C.E."/>
            <person name="Keeling P.J."/>
            <person name="Gray M.W."/>
            <person name="Grigoriev I.V."/>
            <person name="Archibald J.M."/>
        </authorList>
    </citation>
    <scope>NUCLEOTIDE SEQUENCE</scope>
    <source>
        <strain evidence="8">CCMP2712</strain>
    </source>
</reference>
<dbReference type="InterPro" id="IPR001932">
    <property type="entry name" value="PPM-type_phosphatase-like_dom"/>
</dbReference>
<dbReference type="Gene3D" id="3.60.40.10">
    <property type="entry name" value="PPM-type phosphatase domain"/>
    <property type="match status" value="1"/>
</dbReference>
<name>L1JJQ2_GUITC</name>
<evidence type="ECO:0000256" key="2">
    <source>
        <dbReference type="ARBA" id="ARBA00022801"/>
    </source>
</evidence>
<keyword evidence="8" id="KW-1185">Reference proteome</keyword>
<proteinExistence type="inferred from homology"/>
<reference evidence="7" key="3">
    <citation type="submission" date="2016-03" db="UniProtKB">
        <authorList>
            <consortium name="EnsemblProtists"/>
        </authorList>
    </citation>
    <scope>IDENTIFICATION</scope>
</reference>
<dbReference type="InterPro" id="IPR000222">
    <property type="entry name" value="PP2C_BS"/>
</dbReference>
<dbReference type="RefSeq" id="XP_005835711.1">
    <property type="nucleotide sequence ID" value="XM_005835654.1"/>
</dbReference>
<dbReference type="KEGG" id="gtt:GUITHDRAFT_68420"/>
<dbReference type="GO" id="GO:0046872">
    <property type="term" value="F:metal ion binding"/>
    <property type="evidence" value="ECO:0007669"/>
    <property type="project" value="UniProtKB-KW"/>
</dbReference>
<accession>L1JJQ2</accession>
<dbReference type="GO" id="GO:0004722">
    <property type="term" value="F:protein serine/threonine phosphatase activity"/>
    <property type="evidence" value="ECO:0007669"/>
    <property type="project" value="InterPro"/>
</dbReference>
<dbReference type="STRING" id="905079.L1JJQ2"/>
<evidence type="ECO:0000256" key="1">
    <source>
        <dbReference type="ARBA" id="ARBA00022723"/>
    </source>
</evidence>
<evidence type="ECO:0000313" key="6">
    <source>
        <dbReference type="EMBL" id="EKX48731.1"/>
    </source>
</evidence>
<gene>
    <name evidence="6" type="ORF">GUITHDRAFT_68420</name>
</gene>
<dbReference type="EMBL" id="JH992984">
    <property type="protein sequence ID" value="EKX48731.1"/>
    <property type="molecule type" value="Genomic_DNA"/>
</dbReference>
<dbReference type="EnsemblProtists" id="EKX48731">
    <property type="protein sequence ID" value="EKX48731"/>
    <property type="gene ID" value="GUITHDRAFT_68420"/>
</dbReference>
<dbReference type="eggNOG" id="KOG0698">
    <property type="taxonomic scope" value="Eukaryota"/>
</dbReference>
<dbReference type="HOGENOM" id="CLU_013173_0_3_1"/>
<feature type="domain" description="PPM-type phosphatase" evidence="5">
    <location>
        <begin position="59"/>
        <end position="320"/>
    </location>
</feature>